<evidence type="ECO:0000313" key="2">
    <source>
        <dbReference type="Proteomes" id="UP001060215"/>
    </source>
</evidence>
<dbReference type="EMBL" id="CM045759">
    <property type="protein sequence ID" value="KAI8018991.1"/>
    <property type="molecule type" value="Genomic_DNA"/>
</dbReference>
<sequence>MLIYKANVATPPPMSSPIRIVPGFFTANTSSMEKSTPPPIFGPAQRVFSTPSRSKQSLQSSKPFWVLIRLTRH</sequence>
<proteinExistence type="predicted"/>
<organism evidence="1 2">
    <name type="scientific">Camellia lanceoleosa</name>
    <dbReference type="NCBI Taxonomy" id="1840588"/>
    <lineage>
        <taxon>Eukaryota</taxon>
        <taxon>Viridiplantae</taxon>
        <taxon>Streptophyta</taxon>
        <taxon>Embryophyta</taxon>
        <taxon>Tracheophyta</taxon>
        <taxon>Spermatophyta</taxon>
        <taxon>Magnoliopsida</taxon>
        <taxon>eudicotyledons</taxon>
        <taxon>Gunneridae</taxon>
        <taxon>Pentapetalae</taxon>
        <taxon>asterids</taxon>
        <taxon>Ericales</taxon>
        <taxon>Theaceae</taxon>
        <taxon>Camellia</taxon>
    </lineage>
</organism>
<dbReference type="Proteomes" id="UP001060215">
    <property type="component" value="Chromosome 2"/>
</dbReference>
<gene>
    <name evidence="1" type="ORF">LOK49_LG04G01490</name>
</gene>
<accession>A0ACC0I0K3</accession>
<comment type="caution">
    <text evidence="1">The sequence shown here is derived from an EMBL/GenBank/DDBJ whole genome shotgun (WGS) entry which is preliminary data.</text>
</comment>
<name>A0ACC0I0K3_9ERIC</name>
<keyword evidence="2" id="KW-1185">Reference proteome</keyword>
<evidence type="ECO:0000313" key="1">
    <source>
        <dbReference type="EMBL" id="KAI8018991.1"/>
    </source>
</evidence>
<protein>
    <submittedName>
        <fullName evidence="1">Uncharacterized protein</fullName>
    </submittedName>
</protein>
<reference evidence="1 2" key="1">
    <citation type="journal article" date="2022" name="Plant J.">
        <title>Chromosome-level genome of Camellia lanceoleosa provides a valuable resource for understanding genome evolution and self-incompatibility.</title>
        <authorList>
            <person name="Gong W."/>
            <person name="Xiao S."/>
            <person name="Wang L."/>
            <person name="Liao Z."/>
            <person name="Chang Y."/>
            <person name="Mo W."/>
            <person name="Hu G."/>
            <person name="Li W."/>
            <person name="Zhao G."/>
            <person name="Zhu H."/>
            <person name="Hu X."/>
            <person name="Ji K."/>
            <person name="Xiang X."/>
            <person name="Song Q."/>
            <person name="Yuan D."/>
            <person name="Jin S."/>
            <person name="Zhang L."/>
        </authorList>
    </citation>
    <scope>NUCLEOTIDE SEQUENCE [LARGE SCALE GENOMIC DNA]</scope>
    <source>
        <strain evidence="1">SQ_2022a</strain>
    </source>
</reference>